<protein>
    <submittedName>
        <fullName evidence="2">Uncharacterized protein</fullName>
    </submittedName>
</protein>
<dbReference type="RefSeq" id="WP_200803998.1">
    <property type="nucleotide sequence ID" value="NZ_FUXZ01000018.1"/>
</dbReference>
<gene>
    <name evidence="2" type="ORF">SAMN02745111_02323</name>
</gene>
<dbReference type="STRING" id="39495.SAMN02745111_02323"/>
<evidence type="ECO:0000256" key="1">
    <source>
        <dbReference type="SAM" id="Phobius"/>
    </source>
</evidence>
<dbReference type="EMBL" id="FUXZ01000018">
    <property type="protein sequence ID" value="SKA72287.1"/>
    <property type="molecule type" value="Genomic_DNA"/>
</dbReference>
<keyword evidence="1" id="KW-0472">Membrane</keyword>
<feature type="transmembrane region" description="Helical" evidence="1">
    <location>
        <begin position="12"/>
        <end position="37"/>
    </location>
</feature>
<sequence>MEILQTLGSYIVVIIMAIFGGLSSIAVVLGIIGTLIYKIYRKVKYGISLFD</sequence>
<dbReference type="AlphaFoldDB" id="A0A1T4W505"/>
<reference evidence="2 3" key="1">
    <citation type="submission" date="2017-02" db="EMBL/GenBank/DDBJ databases">
        <authorList>
            <person name="Peterson S.W."/>
        </authorList>
    </citation>
    <scope>NUCLEOTIDE SEQUENCE [LARGE SCALE GENOMIC DNA]</scope>
    <source>
        <strain evidence="2 3">ATCC 35992</strain>
    </source>
</reference>
<accession>A0A1T4W505</accession>
<dbReference type="Proteomes" id="UP000190814">
    <property type="component" value="Unassembled WGS sequence"/>
</dbReference>
<name>A0A1T4W505_9FIRM</name>
<keyword evidence="1" id="KW-1133">Transmembrane helix</keyword>
<proteinExistence type="predicted"/>
<evidence type="ECO:0000313" key="2">
    <source>
        <dbReference type="EMBL" id="SKA72287.1"/>
    </source>
</evidence>
<keyword evidence="1" id="KW-0812">Transmembrane</keyword>
<keyword evidence="3" id="KW-1185">Reference proteome</keyword>
<organism evidence="2 3">
    <name type="scientific">Eubacterium uniforme</name>
    <dbReference type="NCBI Taxonomy" id="39495"/>
    <lineage>
        <taxon>Bacteria</taxon>
        <taxon>Bacillati</taxon>
        <taxon>Bacillota</taxon>
        <taxon>Clostridia</taxon>
        <taxon>Eubacteriales</taxon>
        <taxon>Eubacteriaceae</taxon>
        <taxon>Eubacterium</taxon>
    </lineage>
</organism>
<evidence type="ECO:0000313" key="3">
    <source>
        <dbReference type="Proteomes" id="UP000190814"/>
    </source>
</evidence>